<gene>
    <name evidence="1" type="ORF">OG308_20545</name>
</gene>
<dbReference type="PANTHER" id="PTHR37816">
    <property type="entry name" value="YALI0E33011P"/>
    <property type="match status" value="1"/>
</dbReference>
<dbReference type="InterPro" id="IPR027417">
    <property type="entry name" value="P-loop_NTPase"/>
</dbReference>
<dbReference type="EMBL" id="CP109527">
    <property type="protein sequence ID" value="WTY33722.1"/>
    <property type="molecule type" value="Genomic_DNA"/>
</dbReference>
<name>A0ABZ1N1H1_9NOCA</name>
<keyword evidence="1" id="KW-0418">Kinase</keyword>
<keyword evidence="1" id="KW-0808">Transferase</keyword>
<dbReference type="InterPro" id="IPR052922">
    <property type="entry name" value="Cytidylate_Kinase-2"/>
</dbReference>
<dbReference type="SUPFAM" id="SSF52540">
    <property type="entry name" value="P-loop containing nucleoside triphosphate hydrolases"/>
    <property type="match status" value="1"/>
</dbReference>
<reference evidence="1 2" key="1">
    <citation type="submission" date="2022-10" db="EMBL/GenBank/DDBJ databases">
        <title>The complete genomes of actinobacterial strains from the NBC collection.</title>
        <authorList>
            <person name="Joergensen T.S."/>
            <person name="Alvarez Arevalo M."/>
            <person name="Sterndorff E.B."/>
            <person name="Faurdal D."/>
            <person name="Vuksanovic O."/>
            <person name="Mourched A.-S."/>
            <person name="Charusanti P."/>
            <person name="Shaw S."/>
            <person name="Blin K."/>
            <person name="Weber T."/>
        </authorList>
    </citation>
    <scope>NUCLEOTIDE SEQUENCE [LARGE SCALE GENOMIC DNA]</scope>
    <source>
        <strain evidence="1 2">NBC_01413</strain>
    </source>
</reference>
<sequence length="160" mass="18480">MQRIVILGRGGAGKSTLARRLGAAIELPVIELDKHFWPPDLTPLPPDQWRAIQQRLTDAEGWILDGDLGPFDALEVRLETADTIVLLDFPLWICAWRALRRSRENLAFWRWLIGYRRHSLPLITTAIADHAPHANLRLLRHPDDVERFLAEIRDRPHRTP</sequence>
<dbReference type="GO" id="GO:0016301">
    <property type="term" value="F:kinase activity"/>
    <property type="evidence" value="ECO:0007669"/>
    <property type="project" value="UniProtKB-KW"/>
</dbReference>
<protein>
    <submittedName>
        <fullName evidence="1">Adenylate kinase</fullName>
    </submittedName>
</protein>
<dbReference type="Gene3D" id="3.40.50.300">
    <property type="entry name" value="P-loop containing nucleotide triphosphate hydrolases"/>
    <property type="match status" value="1"/>
</dbReference>
<accession>A0ABZ1N1H1</accession>
<organism evidence="1 2">
    <name type="scientific">Nocardia salmonicida</name>
    <dbReference type="NCBI Taxonomy" id="53431"/>
    <lineage>
        <taxon>Bacteria</taxon>
        <taxon>Bacillati</taxon>
        <taxon>Actinomycetota</taxon>
        <taxon>Actinomycetes</taxon>
        <taxon>Mycobacteriales</taxon>
        <taxon>Nocardiaceae</taxon>
        <taxon>Nocardia</taxon>
    </lineage>
</organism>
<dbReference type="PANTHER" id="PTHR37816:SF2">
    <property type="entry name" value="DNA TOPOLOGY MODULATION PROTEIN FLAR-RELATED PROTEIN"/>
    <property type="match status" value="1"/>
</dbReference>
<evidence type="ECO:0000313" key="2">
    <source>
        <dbReference type="Proteomes" id="UP001621418"/>
    </source>
</evidence>
<proteinExistence type="predicted"/>
<keyword evidence="2" id="KW-1185">Reference proteome</keyword>
<dbReference type="Proteomes" id="UP001621418">
    <property type="component" value="Chromosome"/>
</dbReference>
<evidence type="ECO:0000313" key="1">
    <source>
        <dbReference type="EMBL" id="WTY33722.1"/>
    </source>
</evidence>
<dbReference type="RefSeq" id="WP_357137963.1">
    <property type="nucleotide sequence ID" value="NZ_CP109527.1"/>
</dbReference>